<dbReference type="EC" id="2.6.1.1" evidence="8"/>
<dbReference type="FunFam" id="3.40.640.10:FF:000066">
    <property type="entry name" value="Aspartate aminotransferase"/>
    <property type="match status" value="1"/>
</dbReference>
<comment type="similarity">
    <text evidence="2">Belongs to the class-I pyridoxal-phosphate-dependent aminotransferase family.</text>
</comment>
<evidence type="ECO:0000256" key="2">
    <source>
        <dbReference type="ARBA" id="ARBA00007441"/>
    </source>
</evidence>
<dbReference type="InterPro" id="IPR000796">
    <property type="entry name" value="Asp_trans"/>
</dbReference>
<evidence type="ECO:0000256" key="7">
    <source>
        <dbReference type="ARBA" id="ARBA00049185"/>
    </source>
</evidence>
<dbReference type="EMBL" id="GBEZ01027878">
    <property type="protein sequence ID" value="JAC59487.1"/>
    <property type="molecule type" value="Transcribed_RNA"/>
</dbReference>
<dbReference type="Gene3D" id="3.40.640.10">
    <property type="entry name" value="Type I PLP-dependent aspartate aminotransferase-like (Major domain)"/>
    <property type="match status" value="1"/>
</dbReference>
<proteinExistence type="inferred from homology"/>
<dbReference type="FunFam" id="3.90.1150.10:FF:000001">
    <property type="entry name" value="Aspartate aminotransferase"/>
    <property type="match status" value="1"/>
</dbReference>
<dbReference type="PROSITE" id="PS00105">
    <property type="entry name" value="AA_TRANSFER_CLASS_1"/>
    <property type="match status" value="1"/>
</dbReference>
<dbReference type="InterPro" id="IPR015421">
    <property type="entry name" value="PyrdxlP-dep_Trfase_major"/>
</dbReference>
<comment type="miscellaneous">
    <text evidence="8">In eukaryotes there are cytoplasmic, mitochondrial and chloroplastic isozymes.</text>
</comment>
<evidence type="ECO:0000313" key="11">
    <source>
        <dbReference type="EMBL" id="JAC59487.1"/>
    </source>
</evidence>
<accession>A0A061QGD5</accession>
<sequence length="427" mass="46730">MSTDERRLKTLDSHLRPSNAFPGSSRGLWETIPEAPPDPILGITESFNADSSENRLNLGVGAYRTEELKPLVLGSVKKAERIVVEDPTADKEYQPIGGNPNFCALSRRLALGGAGGAEAEGRVATVQCLSGTGALRVGAEFLAAHHPLRAVHVPDPTWGNHPKIFGDAGLQVRRYRYYHPATRGLDYTGMLQDLRSAPNGSVVVLHACAHNPTGVDPSKDQWRGILQAVCDKGHLVFFDSAYQGFASGDLEEDAFSVRLFADAGLEMVLAQSFAKNMGLYGERVGALSFVTATKDAARRVESQLKSIIRALYSSPPRHGAAIAEKVLSNADLFEEWKTELRGMAERIKQMRTLLHSELTRLGTPGSWTHILEQIGMFSYTGLTKAQCENMRKWHVYMSMDGRISMAGLSRQGCPHLAAAIDDSVRRF</sequence>
<keyword evidence="6" id="KW-0663">Pyridoxal phosphate</keyword>
<organism evidence="11">
    <name type="scientific">Tetraselmis sp. GSL018</name>
    <dbReference type="NCBI Taxonomy" id="582737"/>
    <lineage>
        <taxon>Eukaryota</taxon>
        <taxon>Viridiplantae</taxon>
        <taxon>Chlorophyta</taxon>
        <taxon>core chlorophytes</taxon>
        <taxon>Chlorodendrophyceae</taxon>
        <taxon>Chlorodendrales</taxon>
        <taxon>Chlorodendraceae</taxon>
        <taxon>Tetraselmis</taxon>
    </lineage>
</organism>
<evidence type="ECO:0000256" key="1">
    <source>
        <dbReference type="ARBA" id="ARBA00001933"/>
    </source>
</evidence>
<dbReference type="PRINTS" id="PR00799">
    <property type="entry name" value="TRANSAMINASE"/>
</dbReference>
<evidence type="ECO:0000256" key="8">
    <source>
        <dbReference type="RuleBase" id="RU000480"/>
    </source>
</evidence>
<comment type="cofactor">
    <cofactor evidence="1">
        <name>pyridoxal 5'-phosphate</name>
        <dbReference type="ChEBI" id="CHEBI:597326"/>
    </cofactor>
</comment>
<dbReference type="Pfam" id="PF00155">
    <property type="entry name" value="Aminotran_1_2"/>
    <property type="match status" value="1"/>
</dbReference>
<dbReference type="InterPro" id="IPR015422">
    <property type="entry name" value="PyrdxlP-dep_Trfase_small"/>
</dbReference>
<comment type="subunit">
    <text evidence="3 8">Homodimer.</text>
</comment>
<dbReference type="PANTHER" id="PTHR11879">
    <property type="entry name" value="ASPARTATE AMINOTRANSFERASE"/>
    <property type="match status" value="1"/>
</dbReference>
<name>A0A061QGD5_9CHLO</name>
<dbReference type="InterPro" id="IPR015424">
    <property type="entry name" value="PyrdxlP-dep_Trfase"/>
</dbReference>
<comment type="catalytic activity">
    <reaction evidence="7 8">
        <text>L-aspartate + 2-oxoglutarate = oxaloacetate + L-glutamate</text>
        <dbReference type="Rhea" id="RHEA:21824"/>
        <dbReference type="ChEBI" id="CHEBI:16452"/>
        <dbReference type="ChEBI" id="CHEBI:16810"/>
        <dbReference type="ChEBI" id="CHEBI:29985"/>
        <dbReference type="ChEBI" id="CHEBI:29991"/>
        <dbReference type="EC" id="2.6.1.1"/>
    </reaction>
</comment>
<dbReference type="GO" id="GO:0006520">
    <property type="term" value="P:amino acid metabolic process"/>
    <property type="evidence" value="ECO:0007669"/>
    <property type="project" value="InterPro"/>
</dbReference>
<dbReference type="GO" id="GO:0005739">
    <property type="term" value="C:mitochondrion"/>
    <property type="evidence" value="ECO:0007669"/>
    <property type="project" value="TreeGrafter"/>
</dbReference>
<dbReference type="GO" id="GO:0004069">
    <property type="term" value="F:L-aspartate:2-oxoglutarate aminotransferase activity"/>
    <property type="evidence" value="ECO:0007669"/>
    <property type="project" value="UniProtKB-EC"/>
</dbReference>
<protein>
    <recommendedName>
        <fullName evidence="8">Aspartate aminotransferase</fullName>
        <ecNumber evidence="8">2.6.1.1</ecNumber>
    </recommendedName>
</protein>
<evidence type="ECO:0000256" key="4">
    <source>
        <dbReference type="ARBA" id="ARBA00022576"/>
    </source>
</evidence>
<dbReference type="SUPFAM" id="SSF53383">
    <property type="entry name" value="PLP-dependent transferases"/>
    <property type="match status" value="1"/>
</dbReference>
<dbReference type="CDD" id="cd00609">
    <property type="entry name" value="AAT_like"/>
    <property type="match status" value="1"/>
</dbReference>
<evidence type="ECO:0000256" key="6">
    <source>
        <dbReference type="ARBA" id="ARBA00022898"/>
    </source>
</evidence>
<feature type="compositionally biased region" description="Basic and acidic residues" evidence="9">
    <location>
        <begin position="1"/>
        <end position="15"/>
    </location>
</feature>
<keyword evidence="5 8" id="KW-0808">Transferase</keyword>
<dbReference type="Gene3D" id="3.90.1150.10">
    <property type="entry name" value="Aspartate Aminotransferase, domain 1"/>
    <property type="match status" value="1"/>
</dbReference>
<evidence type="ECO:0000256" key="3">
    <source>
        <dbReference type="ARBA" id="ARBA00011738"/>
    </source>
</evidence>
<evidence type="ECO:0000256" key="9">
    <source>
        <dbReference type="SAM" id="MobiDB-lite"/>
    </source>
</evidence>
<dbReference type="NCBIfam" id="NF006719">
    <property type="entry name" value="PRK09257.1"/>
    <property type="match status" value="1"/>
</dbReference>
<dbReference type="PANTHER" id="PTHR11879:SF22">
    <property type="entry name" value="ASPARTATE AMINOTRANSFERASE, MITOCHONDRIAL"/>
    <property type="match status" value="1"/>
</dbReference>
<dbReference type="InterPro" id="IPR004838">
    <property type="entry name" value="NHTrfase_class1_PyrdxlP-BS"/>
</dbReference>
<feature type="domain" description="Aminotransferase class I/classII large" evidence="10">
    <location>
        <begin position="56"/>
        <end position="420"/>
    </location>
</feature>
<evidence type="ECO:0000259" key="10">
    <source>
        <dbReference type="Pfam" id="PF00155"/>
    </source>
</evidence>
<feature type="region of interest" description="Disordered" evidence="9">
    <location>
        <begin position="1"/>
        <end position="27"/>
    </location>
</feature>
<evidence type="ECO:0000256" key="5">
    <source>
        <dbReference type="ARBA" id="ARBA00022679"/>
    </source>
</evidence>
<gene>
    <name evidence="11" type="primary">GOT1</name>
    <name evidence="11" type="ORF">TSPGSL018_31290</name>
</gene>
<dbReference type="AlphaFoldDB" id="A0A061QGD5"/>
<dbReference type="GO" id="GO:0030170">
    <property type="term" value="F:pyridoxal phosphate binding"/>
    <property type="evidence" value="ECO:0007669"/>
    <property type="project" value="InterPro"/>
</dbReference>
<reference evidence="11" key="1">
    <citation type="submission" date="2014-05" db="EMBL/GenBank/DDBJ databases">
        <title>The transcriptome of the halophilic microalga Tetraselmis sp. GSL018 isolated from the Great Salt Lake, Utah.</title>
        <authorList>
            <person name="Jinkerson R.E."/>
            <person name="D'Adamo S."/>
            <person name="Posewitz M.C."/>
        </authorList>
    </citation>
    <scope>NUCLEOTIDE SEQUENCE</scope>
    <source>
        <strain evidence="11">GSL018</strain>
    </source>
</reference>
<dbReference type="InterPro" id="IPR004839">
    <property type="entry name" value="Aminotransferase_I/II_large"/>
</dbReference>
<keyword evidence="4 8" id="KW-0032">Aminotransferase</keyword>